<keyword evidence="4" id="KW-1185">Reference proteome</keyword>
<evidence type="ECO:0000313" key="2">
    <source>
        <dbReference type="EMBL" id="KEH20947.1"/>
    </source>
</evidence>
<dbReference type="HOGENOM" id="CLU_086797_0_0_1"/>
<reference evidence="2 4" key="1">
    <citation type="journal article" date="2011" name="Nature">
        <title>The Medicago genome provides insight into the evolution of rhizobial symbioses.</title>
        <authorList>
            <person name="Young N.D."/>
            <person name="Debelle F."/>
            <person name="Oldroyd G.E."/>
            <person name="Geurts R."/>
            <person name="Cannon S.B."/>
            <person name="Udvardi M.K."/>
            <person name="Benedito V.A."/>
            <person name="Mayer K.F."/>
            <person name="Gouzy J."/>
            <person name="Schoof H."/>
            <person name="Van de Peer Y."/>
            <person name="Proost S."/>
            <person name="Cook D.R."/>
            <person name="Meyers B.C."/>
            <person name="Spannagl M."/>
            <person name="Cheung F."/>
            <person name="De Mita S."/>
            <person name="Krishnakumar V."/>
            <person name="Gundlach H."/>
            <person name="Zhou S."/>
            <person name="Mudge J."/>
            <person name="Bharti A.K."/>
            <person name="Murray J.D."/>
            <person name="Naoumkina M.A."/>
            <person name="Rosen B."/>
            <person name="Silverstein K.A."/>
            <person name="Tang H."/>
            <person name="Rombauts S."/>
            <person name="Zhao P.X."/>
            <person name="Zhou P."/>
            <person name="Barbe V."/>
            <person name="Bardou P."/>
            <person name="Bechner M."/>
            <person name="Bellec A."/>
            <person name="Berger A."/>
            <person name="Berges H."/>
            <person name="Bidwell S."/>
            <person name="Bisseling T."/>
            <person name="Choisne N."/>
            <person name="Couloux A."/>
            <person name="Denny R."/>
            <person name="Deshpande S."/>
            <person name="Dai X."/>
            <person name="Doyle J.J."/>
            <person name="Dudez A.M."/>
            <person name="Farmer A.D."/>
            <person name="Fouteau S."/>
            <person name="Franken C."/>
            <person name="Gibelin C."/>
            <person name="Gish J."/>
            <person name="Goldstein S."/>
            <person name="Gonzalez A.J."/>
            <person name="Green P.J."/>
            <person name="Hallab A."/>
            <person name="Hartog M."/>
            <person name="Hua A."/>
            <person name="Humphray S.J."/>
            <person name="Jeong D.H."/>
            <person name="Jing Y."/>
            <person name="Jocker A."/>
            <person name="Kenton S.M."/>
            <person name="Kim D.J."/>
            <person name="Klee K."/>
            <person name="Lai H."/>
            <person name="Lang C."/>
            <person name="Lin S."/>
            <person name="Macmil S.L."/>
            <person name="Magdelenat G."/>
            <person name="Matthews L."/>
            <person name="McCorrison J."/>
            <person name="Monaghan E.L."/>
            <person name="Mun J.H."/>
            <person name="Najar F.Z."/>
            <person name="Nicholson C."/>
            <person name="Noirot C."/>
            <person name="O'Bleness M."/>
            <person name="Paule C.R."/>
            <person name="Poulain J."/>
            <person name="Prion F."/>
            <person name="Qin B."/>
            <person name="Qu C."/>
            <person name="Retzel E.F."/>
            <person name="Riddle C."/>
            <person name="Sallet E."/>
            <person name="Samain S."/>
            <person name="Samson N."/>
            <person name="Sanders I."/>
            <person name="Saurat O."/>
            <person name="Scarpelli C."/>
            <person name="Schiex T."/>
            <person name="Segurens B."/>
            <person name="Severin A.J."/>
            <person name="Sherrier D.J."/>
            <person name="Shi R."/>
            <person name="Sims S."/>
            <person name="Singer S.R."/>
            <person name="Sinharoy S."/>
            <person name="Sterck L."/>
            <person name="Viollet A."/>
            <person name="Wang B.B."/>
            <person name="Wang K."/>
            <person name="Wang M."/>
            <person name="Wang X."/>
            <person name="Warfsmann J."/>
            <person name="Weissenbach J."/>
            <person name="White D.D."/>
            <person name="White J.D."/>
            <person name="Wiley G.B."/>
            <person name="Wincker P."/>
            <person name="Xing Y."/>
            <person name="Yang L."/>
            <person name="Yao Z."/>
            <person name="Ying F."/>
            <person name="Zhai J."/>
            <person name="Zhou L."/>
            <person name="Zuber A."/>
            <person name="Denarie J."/>
            <person name="Dixon R.A."/>
            <person name="May G.D."/>
            <person name="Schwartz D.C."/>
            <person name="Rogers J."/>
            <person name="Quetier F."/>
            <person name="Town C.D."/>
            <person name="Roe B.A."/>
        </authorList>
    </citation>
    <scope>NUCLEOTIDE SEQUENCE [LARGE SCALE GENOMIC DNA]</scope>
    <source>
        <strain evidence="2">A17</strain>
        <strain evidence="3 4">cv. Jemalong A17</strain>
    </source>
</reference>
<feature type="coiled-coil region" evidence="1">
    <location>
        <begin position="1"/>
        <end position="28"/>
    </location>
</feature>
<sequence>MDRLEQEVHELRGEVTTLRAEVEKLTSLVSSLMATKDPPLVQQRPQLLCQPTCMKRPRQQGSQPLIPQNQVRKASQCDPIPVKYADLLPILLKKNLVQTLPPPRVQNPLPPWYRHDLNCVFHQGAPGHDTEQCYPLKEEVQKLIENNVWSFDDPDIKVLLQQQHMSSHSIATLRSITNVVQDQSYQSQFQQYQQQPRQRASGQPQFDSIPMKYAVLFPDLLRRKLVQTRPPPRMPEKLPTGYRPDLSCVFHQGVPGHDIERCFAFRNEVQKLIQDKVLRF</sequence>
<reference evidence="3" key="3">
    <citation type="submission" date="2015-04" db="UniProtKB">
        <authorList>
            <consortium name="EnsemblPlants"/>
        </authorList>
    </citation>
    <scope>IDENTIFICATION</scope>
    <source>
        <strain evidence="3">cv. Jemalong A17</strain>
    </source>
</reference>
<gene>
    <name evidence="2" type="ordered locus">MTR_8g095235</name>
</gene>
<evidence type="ECO:0000313" key="3">
    <source>
        <dbReference type="EnsemblPlants" id="KEH20947"/>
    </source>
</evidence>
<evidence type="ECO:0000313" key="4">
    <source>
        <dbReference type="Proteomes" id="UP000002051"/>
    </source>
</evidence>
<name>A0A072TU54_MEDTR</name>
<organism evidence="2 4">
    <name type="scientific">Medicago truncatula</name>
    <name type="common">Barrel medic</name>
    <name type="synonym">Medicago tribuloides</name>
    <dbReference type="NCBI Taxonomy" id="3880"/>
    <lineage>
        <taxon>Eukaryota</taxon>
        <taxon>Viridiplantae</taxon>
        <taxon>Streptophyta</taxon>
        <taxon>Embryophyta</taxon>
        <taxon>Tracheophyta</taxon>
        <taxon>Spermatophyta</taxon>
        <taxon>Magnoliopsida</taxon>
        <taxon>eudicotyledons</taxon>
        <taxon>Gunneridae</taxon>
        <taxon>Pentapetalae</taxon>
        <taxon>rosids</taxon>
        <taxon>fabids</taxon>
        <taxon>Fabales</taxon>
        <taxon>Fabaceae</taxon>
        <taxon>Papilionoideae</taxon>
        <taxon>50 kb inversion clade</taxon>
        <taxon>NPAAA clade</taxon>
        <taxon>Hologalegina</taxon>
        <taxon>IRL clade</taxon>
        <taxon>Trifolieae</taxon>
        <taxon>Medicago</taxon>
    </lineage>
</organism>
<dbReference type="PANTHER" id="PTHR32108:SF9">
    <property type="entry name" value="REVERSE TRANSCRIPTASE RNASE H-LIKE DOMAIN-CONTAINING PROTEIN"/>
    <property type="match status" value="1"/>
</dbReference>
<protein>
    <submittedName>
        <fullName evidence="2 3">Uncharacterized protein</fullName>
    </submittedName>
</protein>
<proteinExistence type="predicted"/>
<keyword evidence="1" id="KW-0175">Coiled coil</keyword>
<dbReference type="AlphaFoldDB" id="A0A072TU54"/>
<dbReference type="EMBL" id="CM001224">
    <property type="protein sequence ID" value="KEH20947.1"/>
    <property type="molecule type" value="Genomic_DNA"/>
</dbReference>
<dbReference type="EnsemblPlants" id="KEH20947">
    <property type="protein sequence ID" value="KEH20947"/>
    <property type="gene ID" value="MTR_8g095235"/>
</dbReference>
<reference evidence="2 4" key="2">
    <citation type="journal article" date="2014" name="BMC Genomics">
        <title>An improved genome release (version Mt4.0) for the model legume Medicago truncatula.</title>
        <authorList>
            <person name="Tang H."/>
            <person name="Krishnakumar V."/>
            <person name="Bidwell S."/>
            <person name="Rosen B."/>
            <person name="Chan A."/>
            <person name="Zhou S."/>
            <person name="Gentzbittel L."/>
            <person name="Childs K.L."/>
            <person name="Yandell M."/>
            <person name="Gundlach H."/>
            <person name="Mayer K.F."/>
            <person name="Schwartz D.C."/>
            <person name="Town C.D."/>
        </authorList>
    </citation>
    <scope>GENOME REANNOTATION</scope>
    <source>
        <strain evidence="2">A17</strain>
        <strain evidence="3 4">cv. Jemalong A17</strain>
    </source>
</reference>
<dbReference type="PANTHER" id="PTHR32108">
    <property type="entry name" value="DNA-DIRECTED RNA POLYMERASE SUBUNIT ALPHA"/>
    <property type="match status" value="1"/>
</dbReference>
<evidence type="ECO:0000256" key="1">
    <source>
        <dbReference type="SAM" id="Coils"/>
    </source>
</evidence>
<dbReference type="Proteomes" id="UP000002051">
    <property type="component" value="Chromosome 8"/>
</dbReference>
<accession>A0A072TU54</accession>